<dbReference type="EMBL" id="FNTX01000002">
    <property type="protein sequence ID" value="SEE64646.1"/>
    <property type="molecule type" value="Genomic_DNA"/>
</dbReference>
<reference evidence="16" key="1">
    <citation type="submission" date="2016-10" db="EMBL/GenBank/DDBJ databases">
        <authorList>
            <person name="Varghese N."/>
            <person name="Submissions S."/>
        </authorList>
    </citation>
    <scope>NUCLEOTIDE SEQUENCE [LARGE SCALE GENOMIC DNA]</scope>
    <source>
        <strain evidence="16">DSM 21368</strain>
    </source>
</reference>
<dbReference type="STRING" id="648782.SAMN04488554_2287"/>
<dbReference type="SUPFAM" id="SSF142764">
    <property type="entry name" value="YgbK-like"/>
    <property type="match status" value="1"/>
</dbReference>
<comment type="catalytic activity">
    <reaction evidence="7">
        <text>3-dehydro-L-erythronate + ATP = 3-dehydro-4-O-phospho-L-erythronate + ADP + H(+)</text>
        <dbReference type="Rhea" id="RHEA:52552"/>
        <dbReference type="ChEBI" id="CHEBI:15378"/>
        <dbReference type="ChEBI" id="CHEBI:30616"/>
        <dbReference type="ChEBI" id="CHEBI:136592"/>
        <dbReference type="ChEBI" id="CHEBI:136670"/>
        <dbReference type="ChEBI" id="CHEBI:456216"/>
        <dbReference type="EC" id="2.7.1.217"/>
    </reaction>
</comment>
<sequence length="418" mass="43288">MVTYGGIADDFTGATDLAAAWRSRGLRTAVVLGLPENATDLDGLADHDAVVIALKIRTAPVAEAVDVTRRAATILRGLGAAQLYSKYCSTFDSTPTGNIGPVLDALGEGDSTGQARGAVVVVPAFPAAGRTVYQGHLFVGEQLLEHSPMRHHPLTPMTRSHLPTLLEPQTARPVGLVPWATVQAGAGAVRSELDRLGADDVRYAVVDALTEEDLTTIAAATEEDSLVSGGSGLAAGLARRAEQPTAIPAVPGRRAVLAGSASAATRGQVAEARAHLPHQRLNLDALRADLTGEVEWLRAWARECWQSEPDRPVLVYAVGDLTDVEDDPGAAALVEEALARCAVAFTADGARQLVLAGGETSGAVATALGVPALTLGAPLGPGLAWAHGVDRDGTDLNLVLKSGNFGTPTLFVDAWEAL</sequence>
<gene>
    <name evidence="15" type="ORF">SAMN04488554_2287</name>
</gene>
<accession>A0A1H5KIG6</accession>
<keyword evidence="4" id="KW-0418">Kinase</keyword>
<dbReference type="OrthoDB" id="191465at2"/>
<dbReference type="GO" id="GO:0005524">
    <property type="term" value="F:ATP binding"/>
    <property type="evidence" value="ECO:0007669"/>
    <property type="project" value="UniProtKB-KW"/>
</dbReference>
<dbReference type="InterPro" id="IPR031475">
    <property type="entry name" value="NBD_C"/>
</dbReference>
<evidence type="ECO:0000256" key="5">
    <source>
        <dbReference type="ARBA" id="ARBA00022840"/>
    </source>
</evidence>
<comment type="similarity">
    <text evidence="1">Belongs to the four-carbon acid sugar kinase family.</text>
</comment>
<comment type="catalytic activity">
    <reaction evidence="8">
        <text>3-dehydro-D-erythronate + ATP = 3-dehydro-4-O-phospho-D-erythronate + ADP + H(+)</text>
        <dbReference type="Rhea" id="RHEA:52556"/>
        <dbReference type="ChEBI" id="CHEBI:15378"/>
        <dbReference type="ChEBI" id="CHEBI:30616"/>
        <dbReference type="ChEBI" id="CHEBI:57958"/>
        <dbReference type="ChEBI" id="CHEBI:136593"/>
        <dbReference type="ChEBI" id="CHEBI:456216"/>
        <dbReference type="EC" id="2.7.1.217"/>
    </reaction>
</comment>
<keyword evidence="6" id="KW-0119">Carbohydrate metabolism</keyword>
<evidence type="ECO:0000256" key="12">
    <source>
        <dbReference type="ARBA" id="ARBA00041377"/>
    </source>
</evidence>
<feature type="domain" description="Four-carbon acid sugar kinase N-terminal" evidence="13">
    <location>
        <begin position="6"/>
        <end position="237"/>
    </location>
</feature>
<dbReference type="InterPro" id="IPR037051">
    <property type="entry name" value="4-carb_acid_sugar_kinase_N_sf"/>
</dbReference>
<feature type="domain" description="Four-carbon acid sugar kinase nucleotide binding" evidence="14">
    <location>
        <begin position="255"/>
        <end position="411"/>
    </location>
</feature>
<dbReference type="Pfam" id="PF17042">
    <property type="entry name" value="NBD_C"/>
    <property type="match status" value="1"/>
</dbReference>
<evidence type="ECO:0000256" key="1">
    <source>
        <dbReference type="ARBA" id="ARBA00005715"/>
    </source>
</evidence>
<dbReference type="Proteomes" id="UP000199220">
    <property type="component" value="Unassembled WGS sequence"/>
</dbReference>
<protein>
    <recommendedName>
        <fullName evidence="11">3-oxo-tetronate kinase</fullName>
        <ecNumber evidence="10">2.7.1.217</ecNumber>
    </recommendedName>
    <alternativeName>
        <fullName evidence="12">3-dehydrotetronate 4-kinase</fullName>
    </alternativeName>
</protein>
<evidence type="ECO:0000256" key="4">
    <source>
        <dbReference type="ARBA" id="ARBA00022777"/>
    </source>
</evidence>
<dbReference type="InterPro" id="IPR042213">
    <property type="entry name" value="NBD_C_sf"/>
</dbReference>
<dbReference type="Gene3D" id="3.40.980.20">
    <property type="entry name" value="Four-carbon acid sugar kinase, nucleotide binding domain"/>
    <property type="match status" value="1"/>
</dbReference>
<dbReference type="AlphaFoldDB" id="A0A1H5KIG6"/>
<evidence type="ECO:0000256" key="9">
    <source>
        <dbReference type="ARBA" id="ARBA00037335"/>
    </source>
</evidence>
<organism evidence="15 16">
    <name type="scientific">Ruania alba</name>
    <dbReference type="NCBI Taxonomy" id="648782"/>
    <lineage>
        <taxon>Bacteria</taxon>
        <taxon>Bacillati</taxon>
        <taxon>Actinomycetota</taxon>
        <taxon>Actinomycetes</taxon>
        <taxon>Micrococcales</taxon>
        <taxon>Ruaniaceae</taxon>
        <taxon>Ruania</taxon>
    </lineage>
</organism>
<evidence type="ECO:0000259" key="13">
    <source>
        <dbReference type="Pfam" id="PF07005"/>
    </source>
</evidence>
<evidence type="ECO:0000313" key="16">
    <source>
        <dbReference type="Proteomes" id="UP000199220"/>
    </source>
</evidence>
<dbReference type="GO" id="GO:0016301">
    <property type="term" value="F:kinase activity"/>
    <property type="evidence" value="ECO:0007669"/>
    <property type="project" value="UniProtKB-KW"/>
</dbReference>
<evidence type="ECO:0000259" key="14">
    <source>
        <dbReference type="Pfam" id="PF17042"/>
    </source>
</evidence>
<dbReference type="InterPro" id="IPR050007">
    <property type="entry name" value="OtnK"/>
</dbReference>
<evidence type="ECO:0000313" key="15">
    <source>
        <dbReference type="EMBL" id="SEE64646.1"/>
    </source>
</evidence>
<evidence type="ECO:0000256" key="8">
    <source>
        <dbReference type="ARBA" id="ARBA00036346"/>
    </source>
</evidence>
<dbReference type="EC" id="2.7.1.217" evidence="10"/>
<comment type="function">
    <text evidence="9">Catalyzes the ATP-dependent phosphorylation of 3-oxo-tetronate to 3-oxo-tetronate 4-phosphate.</text>
</comment>
<evidence type="ECO:0000256" key="2">
    <source>
        <dbReference type="ARBA" id="ARBA00022679"/>
    </source>
</evidence>
<proteinExistence type="inferred from homology"/>
<name>A0A1H5KIG6_9MICO</name>
<keyword evidence="5" id="KW-0067">ATP-binding</keyword>
<evidence type="ECO:0000256" key="11">
    <source>
        <dbReference type="ARBA" id="ARBA00039461"/>
    </source>
</evidence>
<keyword evidence="2" id="KW-0808">Transferase</keyword>
<dbReference type="InterPro" id="IPR010737">
    <property type="entry name" value="4-carb_acid_sugar_kinase_N"/>
</dbReference>
<dbReference type="Gene3D" id="3.40.50.10840">
    <property type="entry name" value="Putative sugar-binding, N-terminal domain"/>
    <property type="match status" value="1"/>
</dbReference>
<dbReference type="NCBIfam" id="NF043035">
    <property type="entry name" value="OxoTetrKin"/>
    <property type="match status" value="1"/>
</dbReference>
<evidence type="ECO:0000256" key="3">
    <source>
        <dbReference type="ARBA" id="ARBA00022741"/>
    </source>
</evidence>
<evidence type="ECO:0000256" key="10">
    <source>
        <dbReference type="ARBA" id="ARBA00039095"/>
    </source>
</evidence>
<keyword evidence="16" id="KW-1185">Reference proteome</keyword>
<keyword evidence="3" id="KW-0547">Nucleotide-binding</keyword>
<dbReference type="Pfam" id="PF07005">
    <property type="entry name" value="SBD_N"/>
    <property type="match status" value="1"/>
</dbReference>
<evidence type="ECO:0000256" key="6">
    <source>
        <dbReference type="ARBA" id="ARBA00023277"/>
    </source>
</evidence>
<evidence type="ECO:0000256" key="7">
    <source>
        <dbReference type="ARBA" id="ARBA00035898"/>
    </source>
</evidence>